<dbReference type="EMBL" id="AWWV01010878">
    <property type="protein sequence ID" value="OMO76462.1"/>
    <property type="molecule type" value="Genomic_DNA"/>
</dbReference>
<evidence type="ECO:0000313" key="1">
    <source>
        <dbReference type="EMBL" id="OMO76462.1"/>
    </source>
</evidence>
<reference evidence="1 2" key="1">
    <citation type="submission" date="2013-09" db="EMBL/GenBank/DDBJ databases">
        <title>Corchorus capsularis genome sequencing.</title>
        <authorList>
            <person name="Alam M."/>
            <person name="Haque M.S."/>
            <person name="Islam M.S."/>
            <person name="Emdad E.M."/>
            <person name="Islam M.M."/>
            <person name="Ahmed B."/>
            <person name="Halim A."/>
            <person name="Hossen Q.M.M."/>
            <person name="Hossain M.Z."/>
            <person name="Ahmed R."/>
            <person name="Khan M.M."/>
            <person name="Islam R."/>
            <person name="Rashid M.M."/>
            <person name="Khan S.A."/>
            <person name="Rahman M.S."/>
            <person name="Alam M."/>
        </authorList>
    </citation>
    <scope>NUCLEOTIDE SEQUENCE [LARGE SCALE GENOMIC DNA]</scope>
    <source>
        <strain evidence="2">cv. CVL-1</strain>
        <tissue evidence="1">Whole seedling</tissue>
    </source>
</reference>
<accession>A0A1R3I1K2</accession>
<feature type="non-terminal residue" evidence="1">
    <location>
        <position position="82"/>
    </location>
</feature>
<dbReference type="PANTHER" id="PTHR35130">
    <property type="entry name" value="MEDIATOR OF RNA POLYMERASE II TRANSCRIPTION SUBUNIT 16"/>
    <property type="match status" value="1"/>
</dbReference>
<name>A0A1R3I1K2_COCAP</name>
<dbReference type="Gramene" id="OMO76462">
    <property type="protein sequence ID" value="OMO76462"/>
    <property type="gene ID" value="CCACVL1_15652"/>
</dbReference>
<sequence>MATDNLPRRTIKVLFRSPVDSPRDSVQLIEWSPTSCPRALLIANFHGRITIWTQPSQGPAHLVRDASCWQREHEWRQDIPVA</sequence>
<keyword evidence="2" id="KW-1185">Reference proteome</keyword>
<dbReference type="Proteomes" id="UP000188268">
    <property type="component" value="Unassembled WGS sequence"/>
</dbReference>
<dbReference type="PANTHER" id="PTHR35130:SF1">
    <property type="entry name" value="MEDIATOR OF RNA POLYMERASE II TRANSCRIPTION SUBUNIT 16"/>
    <property type="match status" value="1"/>
</dbReference>
<evidence type="ECO:0000313" key="2">
    <source>
        <dbReference type="Proteomes" id="UP000188268"/>
    </source>
</evidence>
<dbReference type="OrthoDB" id="2020837at2759"/>
<comment type="caution">
    <text evidence="1">The sequence shown here is derived from an EMBL/GenBank/DDBJ whole genome shotgun (WGS) entry which is preliminary data.</text>
</comment>
<protein>
    <recommendedName>
        <fullName evidence="3">Mediator of RNA polymerase II transcription subunit 16</fullName>
    </recommendedName>
</protein>
<dbReference type="GO" id="GO:0016592">
    <property type="term" value="C:mediator complex"/>
    <property type="evidence" value="ECO:0007669"/>
    <property type="project" value="InterPro"/>
</dbReference>
<dbReference type="GO" id="GO:0006355">
    <property type="term" value="P:regulation of DNA-templated transcription"/>
    <property type="evidence" value="ECO:0007669"/>
    <property type="project" value="InterPro"/>
</dbReference>
<dbReference type="AlphaFoldDB" id="A0A1R3I1K2"/>
<dbReference type="InterPro" id="IPR038836">
    <property type="entry name" value="MED16"/>
</dbReference>
<evidence type="ECO:0008006" key="3">
    <source>
        <dbReference type="Google" id="ProtNLM"/>
    </source>
</evidence>
<dbReference type="STRING" id="210143.A0A1R3I1K2"/>
<gene>
    <name evidence="1" type="ORF">CCACVL1_15652</name>
</gene>
<proteinExistence type="predicted"/>
<organism evidence="1 2">
    <name type="scientific">Corchorus capsularis</name>
    <name type="common">Jute</name>
    <dbReference type="NCBI Taxonomy" id="210143"/>
    <lineage>
        <taxon>Eukaryota</taxon>
        <taxon>Viridiplantae</taxon>
        <taxon>Streptophyta</taxon>
        <taxon>Embryophyta</taxon>
        <taxon>Tracheophyta</taxon>
        <taxon>Spermatophyta</taxon>
        <taxon>Magnoliopsida</taxon>
        <taxon>eudicotyledons</taxon>
        <taxon>Gunneridae</taxon>
        <taxon>Pentapetalae</taxon>
        <taxon>rosids</taxon>
        <taxon>malvids</taxon>
        <taxon>Malvales</taxon>
        <taxon>Malvaceae</taxon>
        <taxon>Grewioideae</taxon>
        <taxon>Apeibeae</taxon>
        <taxon>Corchorus</taxon>
    </lineage>
</organism>